<evidence type="ECO:0000313" key="4">
    <source>
        <dbReference type="Proteomes" id="UP000197446"/>
    </source>
</evidence>
<feature type="signal peptide" evidence="1">
    <location>
        <begin position="1"/>
        <end position="27"/>
    </location>
</feature>
<dbReference type="Pfam" id="PF16036">
    <property type="entry name" value="Chalcone_3"/>
    <property type="match status" value="1"/>
</dbReference>
<proteinExistence type="predicted"/>
<protein>
    <recommendedName>
        <fullName evidence="2">Chalcone isomerase domain-containing protein</fullName>
    </recommendedName>
</protein>
<dbReference type="InterPro" id="IPR006311">
    <property type="entry name" value="TAT_signal"/>
</dbReference>
<dbReference type="AlphaFoldDB" id="A0A254N2G3"/>
<dbReference type="SUPFAM" id="SSF54626">
    <property type="entry name" value="Chalcone isomerase"/>
    <property type="match status" value="1"/>
</dbReference>
<dbReference type="PROSITE" id="PS51318">
    <property type="entry name" value="TAT"/>
    <property type="match status" value="1"/>
</dbReference>
<dbReference type="InterPro" id="IPR016087">
    <property type="entry name" value="Chalcone_isomerase"/>
</dbReference>
<dbReference type="EMBL" id="NISI01000009">
    <property type="protein sequence ID" value="OWR02369.1"/>
    <property type="molecule type" value="Genomic_DNA"/>
</dbReference>
<dbReference type="Proteomes" id="UP000197446">
    <property type="component" value="Unassembled WGS sequence"/>
</dbReference>
<feature type="chain" id="PRO_5012197235" description="Chalcone isomerase domain-containing protein" evidence="1">
    <location>
        <begin position="28"/>
        <end position="203"/>
    </location>
</feature>
<evidence type="ECO:0000259" key="2">
    <source>
        <dbReference type="Pfam" id="PF16036"/>
    </source>
</evidence>
<keyword evidence="4" id="KW-1185">Reference proteome</keyword>
<keyword evidence="1" id="KW-0732">Signal</keyword>
<dbReference type="InterPro" id="IPR016088">
    <property type="entry name" value="Chalcone_isomerase_3-sand"/>
</dbReference>
<accession>A0A254N2G3</accession>
<dbReference type="GO" id="GO:0016872">
    <property type="term" value="F:intramolecular lyase activity"/>
    <property type="evidence" value="ECO:0007669"/>
    <property type="project" value="InterPro"/>
</dbReference>
<dbReference type="InterPro" id="IPR036298">
    <property type="entry name" value="Chalcone_isomerase_sf"/>
</dbReference>
<feature type="domain" description="Chalcone isomerase" evidence="2">
    <location>
        <begin position="28"/>
        <end position="200"/>
    </location>
</feature>
<organism evidence="3 4">
    <name type="scientific">Roseateles puraquae</name>
    <dbReference type="NCBI Taxonomy" id="431059"/>
    <lineage>
        <taxon>Bacteria</taxon>
        <taxon>Pseudomonadati</taxon>
        <taxon>Pseudomonadota</taxon>
        <taxon>Betaproteobacteria</taxon>
        <taxon>Burkholderiales</taxon>
        <taxon>Sphaerotilaceae</taxon>
        <taxon>Roseateles</taxon>
    </lineage>
</organism>
<sequence length="203" mass="21732">MSSFLRRRTVALAMAAAATVAALPAQAVRYEGQDFPDSLSLGGSTLTLNGTGKRQVAIYPLYLAALYLPQKAGAPDAIYSQTGPKRLEMRIVIPLVKDVSTQEFVKAINKGVNRNSTEAEKAAVAERVKQFNAAIAEVGRVKKGDLLHIDYLPAQGGTIVTVNGKVWGQPIEGQDFYTAFLKVFLGDNNSDARLRAGLLGQPG</sequence>
<dbReference type="OrthoDB" id="9795336at2"/>
<evidence type="ECO:0000313" key="3">
    <source>
        <dbReference type="EMBL" id="OWR02369.1"/>
    </source>
</evidence>
<dbReference type="Gene3D" id="3.50.70.10">
    <property type="match status" value="1"/>
</dbReference>
<reference evidence="3 4" key="1">
    <citation type="journal article" date="2007" name="Int. J. Syst. Evol. Microbiol.">
        <title>Description of Pelomonas aquatica sp. nov. and Pelomonas puraquae sp. nov., isolated from industrial and haemodialysis water.</title>
        <authorList>
            <person name="Gomila M."/>
            <person name="Bowien B."/>
            <person name="Falsen E."/>
            <person name="Moore E.R."/>
            <person name="Lalucat J."/>
        </authorList>
    </citation>
    <scope>NUCLEOTIDE SEQUENCE [LARGE SCALE GENOMIC DNA]</scope>
    <source>
        <strain evidence="3 4">CCUG 52769</strain>
    </source>
</reference>
<comment type="caution">
    <text evidence="3">The sequence shown here is derived from an EMBL/GenBank/DDBJ whole genome shotgun (WGS) entry which is preliminary data.</text>
</comment>
<evidence type="ECO:0000256" key="1">
    <source>
        <dbReference type="SAM" id="SignalP"/>
    </source>
</evidence>
<gene>
    <name evidence="3" type="ORF">CDO81_19440</name>
</gene>
<name>A0A254N2G3_9BURK</name>
<dbReference type="RefSeq" id="WP_088484890.1">
    <property type="nucleotide sequence ID" value="NZ_NISI01000009.1"/>
</dbReference>